<proteinExistence type="predicted"/>
<evidence type="ECO:0000313" key="2">
    <source>
        <dbReference type="Proteomes" id="UP000032304"/>
    </source>
</evidence>
<accession>A0A0D2U199</accession>
<organism evidence="1 2">
    <name type="scientific">Gossypium raimondii</name>
    <name type="common">Peruvian cotton</name>
    <name type="synonym">Gossypium klotzschianum subsp. raimondii</name>
    <dbReference type="NCBI Taxonomy" id="29730"/>
    <lineage>
        <taxon>Eukaryota</taxon>
        <taxon>Viridiplantae</taxon>
        <taxon>Streptophyta</taxon>
        <taxon>Embryophyta</taxon>
        <taxon>Tracheophyta</taxon>
        <taxon>Spermatophyta</taxon>
        <taxon>Magnoliopsida</taxon>
        <taxon>eudicotyledons</taxon>
        <taxon>Gunneridae</taxon>
        <taxon>Pentapetalae</taxon>
        <taxon>rosids</taxon>
        <taxon>malvids</taxon>
        <taxon>Malvales</taxon>
        <taxon>Malvaceae</taxon>
        <taxon>Malvoideae</taxon>
        <taxon>Gossypium</taxon>
    </lineage>
</organism>
<gene>
    <name evidence="1" type="ORF">B456_013G142000</name>
</gene>
<dbReference type="EMBL" id="CM001752">
    <property type="protein sequence ID" value="KJB81378.1"/>
    <property type="molecule type" value="Genomic_DNA"/>
</dbReference>
<protein>
    <submittedName>
        <fullName evidence="1">Uncharacterized protein</fullName>
    </submittedName>
</protein>
<name>A0A0D2U199_GOSRA</name>
<dbReference type="Gramene" id="KJB81378">
    <property type="protein sequence ID" value="KJB81378"/>
    <property type="gene ID" value="B456_013G142000"/>
</dbReference>
<evidence type="ECO:0000313" key="1">
    <source>
        <dbReference type="EMBL" id="KJB81378.1"/>
    </source>
</evidence>
<sequence length="37" mass="4147">MEEFKKSSTRIGGDEQHLDVKISACRNIENGPNRTGK</sequence>
<dbReference type="AlphaFoldDB" id="A0A0D2U199"/>
<keyword evidence="2" id="KW-1185">Reference proteome</keyword>
<dbReference type="Proteomes" id="UP000032304">
    <property type="component" value="Chromosome 13"/>
</dbReference>
<reference evidence="1 2" key="1">
    <citation type="journal article" date="2012" name="Nature">
        <title>Repeated polyploidization of Gossypium genomes and the evolution of spinnable cotton fibres.</title>
        <authorList>
            <person name="Paterson A.H."/>
            <person name="Wendel J.F."/>
            <person name="Gundlach H."/>
            <person name="Guo H."/>
            <person name="Jenkins J."/>
            <person name="Jin D."/>
            <person name="Llewellyn D."/>
            <person name="Showmaker K.C."/>
            <person name="Shu S."/>
            <person name="Udall J."/>
            <person name="Yoo M.J."/>
            <person name="Byers R."/>
            <person name="Chen W."/>
            <person name="Doron-Faigenboim A."/>
            <person name="Duke M.V."/>
            <person name="Gong L."/>
            <person name="Grimwood J."/>
            <person name="Grover C."/>
            <person name="Grupp K."/>
            <person name="Hu G."/>
            <person name="Lee T.H."/>
            <person name="Li J."/>
            <person name="Lin L."/>
            <person name="Liu T."/>
            <person name="Marler B.S."/>
            <person name="Page J.T."/>
            <person name="Roberts A.W."/>
            <person name="Romanel E."/>
            <person name="Sanders W.S."/>
            <person name="Szadkowski E."/>
            <person name="Tan X."/>
            <person name="Tang H."/>
            <person name="Xu C."/>
            <person name="Wang J."/>
            <person name="Wang Z."/>
            <person name="Zhang D."/>
            <person name="Zhang L."/>
            <person name="Ashrafi H."/>
            <person name="Bedon F."/>
            <person name="Bowers J.E."/>
            <person name="Brubaker C.L."/>
            <person name="Chee P.W."/>
            <person name="Das S."/>
            <person name="Gingle A.R."/>
            <person name="Haigler C.H."/>
            <person name="Harker D."/>
            <person name="Hoffmann L.V."/>
            <person name="Hovav R."/>
            <person name="Jones D.C."/>
            <person name="Lemke C."/>
            <person name="Mansoor S."/>
            <person name="ur Rahman M."/>
            <person name="Rainville L.N."/>
            <person name="Rambani A."/>
            <person name="Reddy U.K."/>
            <person name="Rong J.K."/>
            <person name="Saranga Y."/>
            <person name="Scheffler B.E."/>
            <person name="Scheffler J.A."/>
            <person name="Stelly D.M."/>
            <person name="Triplett B.A."/>
            <person name="Van Deynze A."/>
            <person name="Vaslin M.F."/>
            <person name="Waghmare V.N."/>
            <person name="Walford S.A."/>
            <person name="Wright R.J."/>
            <person name="Zaki E.A."/>
            <person name="Zhang T."/>
            <person name="Dennis E.S."/>
            <person name="Mayer K.F."/>
            <person name="Peterson D.G."/>
            <person name="Rokhsar D.S."/>
            <person name="Wang X."/>
            <person name="Schmutz J."/>
        </authorList>
    </citation>
    <scope>NUCLEOTIDE SEQUENCE [LARGE SCALE GENOMIC DNA]</scope>
</reference>